<dbReference type="RefSeq" id="WP_188770545.1">
    <property type="nucleotide sequence ID" value="NZ_BMKK01000015.1"/>
</dbReference>
<evidence type="ECO:0000313" key="1">
    <source>
        <dbReference type="EMBL" id="GGD79469.1"/>
    </source>
</evidence>
<proteinExistence type="predicted"/>
<name>A0A917DYQ4_9BACT</name>
<dbReference type="AlphaFoldDB" id="A0A917DYQ4"/>
<sequence length="100" mass="12093">MDNFQNQLEGIKALDLLFYNYTNEQIKEMLQIGDFNYVWETYIDLEKLTYMQLWELYNTKMNLETRLSLLEIANKYYGHEAKEGIALGLKVKRMFKEKYS</sequence>
<dbReference type="Proteomes" id="UP000609064">
    <property type="component" value="Unassembled WGS sequence"/>
</dbReference>
<accession>A0A917DYQ4</accession>
<gene>
    <name evidence="1" type="ORF">GCM10011514_49300</name>
</gene>
<dbReference type="EMBL" id="BMKK01000015">
    <property type="protein sequence ID" value="GGD79469.1"/>
    <property type="molecule type" value="Genomic_DNA"/>
</dbReference>
<comment type="caution">
    <text evidence="1">The sequence shown here is derived from an EMBL/GenBank/DDBJ whole genome shotgun (WGS) entry which is preliminary data.</text>
</comment>
<organism evidence="1 2">
    <name type="scientific">Emticicia aquatilis</name>
    <dbReference type="NCBI Taxonomy" id="1537369"/>
    <lineage>
        <taxon>Bacteria</taxon>
        <taxon>Pseudomonadati</taxon>
        <taxon>Bacteroidota</taxon>
        <taxon>Cytophagia</taxon>
        <taxon>Cytophagales</taxon>
        <taxon>Leadbetterellaceae</taxon>
        <taxon>Emticicia</taxon>
    </lineage>
</organism>
<keyword evidence="2" id="KW-1185">Reference proteome</keyword>
<reference evidence="1" key="1">
    <citation type="journal article" date="2014" name="Int. J. Syst. Evol. Microbiol.">
        <title>Complete genome sequence of Corynebacterium casei LMG S-19264T (=DSM 44701T), isolated from a smear-ripened cheese.</title>
        <authorList>
            <consortium name="US DOE Joint Genome Institute (JGI-PGF)"/>
            <person name="Walter F."/>
            <person name="Albersmeier A."/>
            <person name="Kalinowski J."/>
            <person name="Ruckert C."/>
        </authorList>
    </citation>
    <scope>NUCLEOTIDE SEQUENCE</scope>
    <source>
        <strain evidence="1">CGMCC 1.15958</strain>
    </source>
</reference>
<protein>
    <submittedName>
        <fullName evidence="1">Uncharacterized protein</fullName>
    </submittedName>
</protein>
<evidence type="ECO:0000313" key="2">
    <source>
        <dbReference type="Proteomes" id="UP000609064"/>
    </source>
</evidence>
<reference evidence="1" key="2">
    <citation type="submission" date="2020-09" db="EMBL/GenBank/DDBJ databases">
        <authorList>
            <person name="Sun Q."/>
            <person name="Zhou Y."/>
        </authorList>
    </citation>
    <scope>NUCLEOTIDE SEQUENCE</scope>
    <source>
        <strain evidence="1">CGMCC 1.15958</strain>
    </source>
</reference>